<dbReference type="GO" id="GO:0003677">
    <property type="term" value="F:DNA binding"/>
    <property type="evidence" value="ECO:0007669"/>
    <property type="project" value="UniProtKB-KW"/>
</dbReference>
<reference evidence="6 7" key="1">
    <citation type="submission" date="2018-10" db="EMBL/GenBank/DDBJ databases">
        <title>An updated phylogeny of the Alphaproteobacteria reveals that the parasitic Rickettsiales and Holosporales have independent origins.</title>
        <authorList>
            <person name="Munoz-Gomez S.A."/>
            <person name="Hess S."/>
            <person name="Burger G."/>
            <person name="Lang B.F."/>
            <person name="Susko E."/>
            <person name="Slamovits C.H."/>
            <person name="Roger A.J."/>
        </authorList>
    </citation>
    <scope>NUCLEOTIDE SEQUENCE [LARGE SCALE GENOMIC DNA]</scope>
    <source>
        <strain evidence="6">HOLO01</strain>
    </source>
</reference>
<evidence type="ECO:0000256" key="4">
    <source>
        <dbReference type="ARBA" id="ARBA00025472"/>
    </source>
</evidence>
<evidence type="ECO:0000256" key="3">
    <source>
        <dbReference type="ARBA" id="ARBA00023125"/>
    </source>
</evidence>
<comment type="similarity">
    <text evidence="1">Belongs to the ParB family.</text>
</comment>
<dbReference type="Gene3D" id="3.90.1530.30">
    <property type="match status" value="1"/>
</dbReference>
<dbReference type="FunFam" id="1.10.10.2830:FF:000001">
    <property type="entry name" value="Chromosome partitioning protein ParB"/>
    <property type="match status" value="1"/>
</dbReference>
<dbReference type="InterPro" id="IPR003115">
    <property type="entry name" value="ParB_N"/>
</dbReference>
<dbReference type="PANTHER" id="PTHR33375:SF1">
    <property type="entry name" value="CHROMOSOME-PARTITIONING PROTEIN PARB-RELATED"/>
    <property type="match status" value="1"/>
</dbReference>
<gene>
    <name evidence="6" type="ORF">EQU50_06660</name>
</gene>
<dbReference type="GO" id="GO:0005694">
    <property type="term" value="C:chromosome"/>
    <property type="evidence" value="ECO:0007669"/>
    <property type="project" value="TreeGrafter"/>
</dbReference>
<dbReference type="Gene3D" id="1.10.10.2830">
    <property type="match status" value="1"/>
</dbReference>
<keyword evidence="2" id="KW-0159">Chromosome partition</keyword>
<keyword evidence="7" id="KW-1185">Reference proteome</keyword>
<dbReference type="InterPro" id="IPR004437">
    <property type="entry name" value="ParB/RepB/Spo0J"/>
</dbReference>
<dbReference type="Proteomes" id="UP000293550">
    <property type="component" value="Unassembled WGS sequence"/>
</dbReference>
<dbReference type="Pfam" id="PF23552">
    <property type="entry name" value="ParB_C"/>
    <property type="match status" value="1"/>
</dbReference>
<dbReference type="Pfam" id="PF17762">
    <property type="entry name" value="HTH_ParB"/>
    <property type="match status" value="1"/>
</dbReference>
<evidence type="ECO:0000313" key="6">
    <source>
        <dbReference type="EMBL" id="RZI45601.1"/>
    </source>
</evidence>
<dbReference type="InterPro" id="IPR041468">
    <property type="entry name" value="HTH_ParB/Spo0J"/>
</dbReference>
<keyword evidence="3" id="KW-0238">DNA-binding</keyword>
<accession>A0A4Q7DFN3</accession>
<dbReference type="PANTHER" id="PTHR33375">
    <property type="entry name" value="CHROMOSOME-PARTITIONING PROTEIN PARB-RELATED"/>
    <property type="match status" value="1"/>
</dbReference>
<evidence type="ECO:0000256" key="1">
    <source>
        <dbReference type="ARBA" id="ARBA00006295"/>
    </source>
</evidence>
<dbReference type="InterPro" id="IPR036086">
    <property type="entry name" value="ParB/Sulfiredoxin_sf"/>
</dbReference>
<comment type="function">
    <text evidence="4">Involved in chromosome partition. Localize to both poles of the predivisional cell following completion of DNA replication. Binds to the DNA origin of replication.</text>
</comment>
<dbReference type="GO" id="GO:0007059">
    <property type="term" value="P:chromosome segregation"/>
    <property type="evidence" value="ECO:0007669"/>
    <property type="project" value="UniProtKB-KW"/>
</dbReference>
<evidence type="ECO:0000256" key="2">
    <source>
        <dbReference type="ARBA" id="ARBA00022829"/>
    </source>
</evidence>
<evidence type="ECO:0000259" key="5">
    <source>
        <dbReference type="SMART" id="SM00470"/>
    </source>
</evidence>
<sequence length="285" mass="32399">MNSSKENKTLGRGLSALLGDMGDYGDSNTDRRFQNQSIDIDYIKPGKMQPRQYFDPEKMETLTNSIKQKGVLQPLVVRKLDDDFFEIIAGERRWRAAQAAGLTTIPVVEIICTDEEALEIGLIENLQRDDLNPMEEAESFQRLIDDHKKTQEEIAFSISKSRSYVANMLRLNGLPEPVKALIREGKLSAGHARSIAKANDIEQVAQKIIQDKLSVRDTENLVRRERQPAFNQPTIDPDIDMITRRIGERLGMKTKIQFTRDGGALTFYFQSYEQLDELVGYLSSV</sequence>
<dbReference type="CDD" id="cd16393">
    <property type="entry name" value="SPO0J_N"/>
    <property type="match status" value="1"/>
</dbReference>
<dbReference type="FunFam" id="3.90.1530.30:FF:000001">
    <property type="entry name" value="Chromosome partitioning protein ParB"/>
    <property type="match status" value="1"/>
</dbReference>
<evidence type="ECO:0000313" key="7">
    <source>
        <dbReference type="Proteomes" id="UP000293550"/>
    </source>
</evidence>
<dbReference type="InterPro" id="IPR050336">
    <property type="entry name" value="Chromosome_partition/occlusion"/>
</dbReference>
<organism evidence="6 7">
    <name type="scientific">Candidatus Finniella inopinata</name>
    <dbReference type="NCBI Taxonomy" id="1696036"/>
    <lineage>
        <taxon>Bacteria</taxon>
        <taxon>Pseudomonadati</taxon>
        <taxon>Pseudomonadota</taxon>
        <taxon>Alphaproteobacteria</taxon>
        <taxon>Holosporales</taxon>
        <taxon>Candidatus Paracaedibacteraceae</taxon>
        <taxon>Candidatus Finniella</taxon>
    </lineage>
</organism>
<feature type="domain" description="ParB-like N-terminal" evidence="5">
    <location>
        <begin position="36"/>
        <end position="126"/>
    </location>
</feature>
<dbReference type="SMART" id="SM00470">
    <property type="entry name" value="ParB"/>
    <property type="match status" value="1"/>
</dbReference>
<dbReference type="InterPro" id="IPR057240">
    <property type="entry name" value="ParB_dimer_C"/>
</dbReference>
<dbReference type="RefSeq" id="WP_130154354.1">
    <property type="nucleotide sequence ID" value="NZ_SCFB01000008.1"/>
</dbReference>
<proteinExistence type="inferred from homology"/>
<comment type="caution">
    <text evidence="6">The sequence shown here is derived from an EMBL/GenBank/DDBJ whole genome shotgun (WGS) entry which is preliminary data.</text>
</comment>
<dbReference type="EMBL" id="SCFB01000008">
    <property type="protein sequence ID" value="RZI45601.1"/>
    <property type="molecule type" value="Genomic_DNA"/>
</dbReference>
<dbReference type="AlphaFoldDB" id="A0A4Q7DFN3"/>
<name>A0A4Q7DFN3_9PROT</name>
<dbReference type="SUPFAM" id="SSF110849">
    <property type="entry name" value="ParB/Sulfiredoxin"/>
    <property type="match status" value="1"/>
</dbReference>
<dbReference type="SUPFAM" id="SSF109709">
    <property type="entry name" value="KorB DNA-binding domain-like"/>
    <property type="match status" value="1"/>
</dbReference>
<dbReference type="OrthoDB" id="9802051at2"/>
<protein>
    <submittedName>
        <fullName evidence="6">ParB/RepB/Spo0J family partition protein</fullName>
    </submittedName>
</protein>
<dbReference type="Pfam" id="PF02195">
    <property type="entry name" value="ParB_N"/>
    <property type="match status" value="1"/>
</dbReference>
<dbReference type="NCBIfam" id="TIGR00180">
    <property type="entry name" value="parB_part"/>
    <property type="match status" value="1"/>
</dbReference>